<gene>
    <name evidence="1" type="ORF">Cha6605_3654</name>
</gene>
<keyword evidence="2" id="KW-1185">Reference proteome</keyword>
<evidence type="ECO:0000313" key="2">
    <source>
        <dbReference type="Proteomes" id="UP000010366"/>
    </source>
</evidence>
<dbReference type="Proteomes" id="UP000010366">
    <property type="component" value="Chromosome"/>
</dbReference>
<accession>K9UIJ9</accession>
<dbReference type="HOGENOM" id="CLU_1812323_0_0_3"/>
<dbReference type="EMBL" id="CP003600">
    <property type="protein sequence ID" value="AFY94635.1"/>
    <property type="molecule type" value="Genomic_DNA"/>
</dbReference>
<protein>
    <submittedName>
        <fullName evidence="1">Uncharacterized protein</fullName>
    </submittedName>
</protein>
<sequence>MDYQPGQQLSLIAEDFGCEPEVGDWHGDTRSVPLRERSIEEVRAYFVRSVGGKPDLNVALHDGGQTKNSLASIDVEGNGGQPQTRIVSMEGNGGQFKNRWIPEVGDDGTWIETQHRKTGDFKYLRWREFATGIKRSHYQGKA</sequence>
<reference evidence="1 2" key="1">
    <citation type="submission" date="2012-05" db="EMBL/GenBank/DDBJ databases">
        <title>Finished chromosome of genome of Chamaesiphon sp. PCC 6605.</title>
        <authorList>
            <consortium name="US DOE Joint Genome Institute"/>
            <person name="Gugger M."/>
            <person name="Coursin T."/>
            <person name="Rippka R."/>
            <person name="Tandeau De Marsac N."/>
            <person name="Huntemann M."/>
            <person name="Wei C.-L."/>
            <person name="Han J."/>
            <person name="Detter J.C."/>
            <person name="Han C."/>
            <person name="Tapia R."/>
            <person name="Chen A."/>
            <person name="Kyrpides N."/>
            <person name="Mavromatis K."/>
            <person name="Markowitz V."/>
            <person name="Szeto E."/>
            <person name="Ivanova N."/>
            <person name="Pagani I."/>
            <person name="Pati A."/>
            <person name="Goodwin L."/>
            <person name="Nordberg H.P."/>
            <person name="Cantor M.N."/>
            <person name="Hua S.X."/>
            <person name="Woyke T."/>
            <person name="Kerfeld C.A."/>
        </authorList>
    </citation>
    <scope>NUCLEOTIDE SEQUENCE [LARGE SCALE GENOMIC DNA]</scope>
    <source>
        <strain evidence="2">ATCC 27169 / PCC 6605</strain>
    </source>
</reference>
<dbReference type="AlphaFoldDB" id="K9UIJ9"/>
<dbReference type="RefSeq" id="WP_015160760.1">
    <property type="nucleotide sequence ID" value="NC_019697.1"/>
</dbReference>
<name>K9UIJ9_CHAP6</name>
<proteinExistence type="predicted"/>
<evidence type="ECO:0000313" key="1">
    <source>
        <dbReference type="EMBL" id="AFY94635.1"/>
    </source>
</evidence>
<dbReference type="KEGG" id="cmp:Cha6605_3654"/>
<organism evidence="1 2">
    <name type="scientific">Chamaesiphon minutus (strain ATCC 27169 / PCC 6605)</name>
    <dbReference type="NCBI Taxonomy" id="1173020"/>
    <lineage>
        <taxon>Bacteria</taxon>
        <taxon>Bacillati</taxon>
        <taxon>Cyanobacteriota</taxon>
        <taxon>Cyanophyceae</taxon>
        <taxon>Gomontiellales</taxon>
        <taxon>Chamaesiphonaceae</taxon>
        <taxon>Chamaesiphon</taxon>
    </lineage>
</organism>